<dbReference type="OrthoDB" id="5423652at2759"/>
<gene>
    <name evidence="1" type="ORF">PCON_06127</name>
</gene>
<evidence type="ECO:0000313" key="2">
    <source>
        <dbReference type="Proteomes" id="UP000018144"/>
    </source>
</evidence>
<proteinExistence type="predicted"/>
<sequence>MRLGRLGTPFAEGTLWKELSAPPTNKPSFISDLGDFKGDVNKAIGHLASKVEAGFGETNQKISHVEG</sequence>
<reference evidence="1 2" key="1">
    <citation type="journal article" date="2013" name="PLoS Genet.">
        <title>The genome and development-dependent transcriptomes of Pyronema confluens: a window into fungal evolution.</title>
        <authorList>
            <person name="Traeger S."/>
            <person name="Altegoer F."/>
            <person name="Freitag M."/>
            <person name="Gabaldon T."/>
            <person name="Kempken F."/>
            <person name="Kumar A."/>
            <person name="Marcet-Houben M."/>
            <person name="Poggeler S."/>
            <person name="Stajich J.E."/>
            <person name="Nowrousian M."/>
        </authorList>
    </citation>
    <scope>NUCLEOTIDE SEQUENCE [LARGE SCALE GENOMIC DNA]</scope>
    <source>
        <strain evidence="2">CBS 100304</strain>
        <tissue evidence="1">Vegetative mycelium</tissue>
    </source>
</reference>
<evidence type="ECO:0000313" key="1">
    <source>
        <dbReference type="EMBL" id="CCX06540.1"/>
    </source>
</evidence>
<dbReference type="AlphaFoldDB" id="U4KYC4"/>
<accession>U4KYC4</accession>
<organism evidence="1 2">
    <name type="scientific">Pyronema omphalodes (strain CBS 100304)</name>
    <name type="common">Pyronema confluens</name>
    <dbReference type="NCBI Taxonomy" id="1076935"/>
    <lineage>
        <taxon>Eukaryota</taxon>
        <taxon>Fungi</taxon>
        <taxon>Dikarya</taxon>
        <taxon>Ascomycota</taxon>
        <taxon>Pezizomycotina</taxon>
        <taxon>Pezizomycetes</taxon>
        <taxon>Pezizales</taxon>
        <taxon>Pyronemataceae</taxon>
        <taxon>Pyronema</taxon>
    </lineage>
</organism>
<name>U4KYC4_PYROM</name>
<keyword evidence="2" id="KW-1185">Reference proteome</keyword>
<dbReference type="EMBL" id="HF935294">
    <property type="protein sequence ID" value="CCX06540.1"/>
    <property type="molecule type" value="Genomic_DNA"/>
</dbReference>
<dbReference type="Proteomes" id="UP000018144">
    <property type="component" value="Unassembled WGS sequence"/>
</dbReference>
<protein>
    <submittedName>
        <fullName evidence="1">Uncharacterized protein</fullName>
    </submittedName>
</protein>